<gene>
    <name evidence="2" type="ORF">SNAT2548_LOCUS24783</name>
</gene>
<name>A0A812RTP7_9DINO</name>
<accession>A0A812RTP7</accession>
<comment type="caution">
    <text evidence="2">The sequence shown here is derived from an EMBL/GenBank/DDBJ whole genome shotgun (WGS) entry which is preliminary data.</text>
</comment>
<keyword evidence="3" id="KW-1185">Reference proteome</keyword>
<protein>
    <submittedName>
        <fullName evidence="2">Uncharacterized protein</fullName>
    </submittedName>
</protein>
<sequence length="63" mass="7072">MYFFGEPGSRLGKWLGSVTLTAHTPTVVPGYLSEEDFDKVCQKAAEAPVEPPPSERKRRGFFR</sequence>
<reference evidence="2" key="1">
    <citation type="submission" date="2021-02" db="EMBL/GenBank/DDBJ databases">
        <authorList>
            <person name="Dougan E. K."/>
            <person name="Rhodes N."/>
            <person name="Thang M."/>
            <person name="Chan C."/>
        </authorList>
    </citation>
    <scope>NUCLEOTIDE SEQUENCE</scope>
</reference>
<dbReference type="AlphaFoldDB" id="A0A812RTP7"/>
<feature type="region of interest" description="Disordered" evidence="1">
    <location>
        <begin position="44"/>
        <end position="63"/>
    </location>
</feature>
<evidence type="ECO:0000256" key="1">
    <source>
        <dbReference type="SAM" id="MobiDB-lite"/>
    </source>
</evidence>
<dbReference type="Proteomes" id="UP000604046">
    <property type="component" value="Unassembled WGS sequence"/>
</dbReference>
<proteinExistence type="predicted"/>
<evidence type="ECO:0000313" key="3">
    <source>
        <dbReference type="Proteomes" id="UP000604046"/>
    </source>
</evidence>
<dbReference type="EMBL" id="CAJNDS010002369">
    <property type="protein sequence ID" value="CAE7452219.1"/>
    <property type="molecule type" value="Genomic_DNA"/>
</dbReference>
<organism evidence="2 3">
    <name type="scientific">Symbiodinium natans</name>
    <dbReference type="NCBI Taxonomy" id="878477"/>
    <lineage>
        <taxon>Eukaryota</taxon>
        <taxon>Sar</taxon>
        <taxon>Alveolata</taxon>
        <taxon>Dinophyceae</taxon>
        <taxon>Suessiales</taxon>
        <taxon>Symbiodiniaceae</taxon>
        <taxon>Symbiodinium</taxon>
    </lineage>
</organism>
<evidence type="ECO:0000313" key="2">
    <source>
        <dbReference type="EMBL" id="CAE7452219.1"/>
    </source>
</evidence>